<dbReference type="GO" id="GO:0006312">
    <property type="term" value="P:mitotic recombination"/>
    <property type="evidence" value="ECO:0007669"/>
    <property type="project" value="TreeGrafter"/>
</dbReference>
<dbReference type="AlphaFoldDB" id="A0AAN6SU60"/>
<dbReference type="EMBL" id="MU854337">
    <property type="protein sequence ID" value="KAK4042682.1"/>
    <property type="molecule type" value="Genomic_DNA"/>
</dbReference>
<accession>A0AAN6SU60</accession>
<dbReference type="Proteomes" id="UP001303115">
    <property type="component" value="Unassembled WGS sequence"/>
</dbReference>
<organism evidence="8 9">
    <name type="scientific">Parachaetomium inaequale</name>
    <dbReference type="NCBI Taxonomy" id="2588326"/>
    <lineage>
        <taxon>Eukaryota</taxon>
        <taxon>Fungi</taxon>
        <taxon>Dikarya</taxon>
        <taxon>Ascomycota</taxon>
        <taxon>Pezizomycotina</taxon>
        <taxon>Sordariomycetes</taxon>
        <taxon>Sordariomycetidae</taxon>
        <taxon>Sordariales</taxon>
        <taxon>Chaetomiaceae</taxon>
        <taxon>Parachaetomium</taxon>
    </lineage>
</organism>
<feature type="compositionally biased region" description="Gly residues" evidence="7">
    <location>
        <begin position="556"/>
        <end position="570"/>
    </location>
</feature>
<dbReference type="InterPro" id="IPR042525">
    <property type="entry name" value="Rad52_Rad59_Rad22_sf"/>
</dbReference>
<dbReference type="PANTHER" id="PTHR12132:SF1">
    <property type="entry name" value="DNA REPAIR PROTEIN RAD52 HOMOLOG"/>
    <property type="match status" value="1"/>
</dbReference>
<feature type="region of interest" description="Disordered" evidence="7">
    <location>
        <begin position="190"/>
        <end position="222"/>
    </location>
</feature>
<evidence type="ECO:0000256" key="1">
    <source>
        <dbReference type="ARBA" id="ARBA00006638"/>
    </source>
</evidence>
<dbReference type="GO" id="GO:0045002">
    <property type="term" value="P:double-strand break repair via single-strand annealing"/>
    <property type="evidence" value="ECO:0007669"/>
    <property type="project" value="InterPro"/>
</dbReference>
<reference evidence="9" key="1">
    <citation type="journal article" date="2023" name="Mol. Phylogenet. Evol.">
        <title>Genome-scale phylogeny and comparative genomics of the fungal order Sordariales.</title>
        <authorList>
            <person name="Hensen N."/>
            <person name="Bonometti L."/>
            <person name="Westerberg I."/>
            <person name="Brannstrom I.O."/>
            <person name="Guillou S."/>
            <person name="Cros-Aarteil S."/>
            <person name="Calhoun S."/>
            <person name="Haridas S."/>
            <person name="Kuo A."/>
            <person name="Mondo S."/>
            <person name="Pangilinan J."/>
            <person name="Riley R."/>
            <person name="LaButti K."/>
            <person name="Andreopoulos B."/>
            <person name="Lipzen A."/>
            <person name="Chen C."/>
            <person name="Yan M."/>
            <person name="Daum C."/>
            <person name="Ng V."/>
            <person name="Clum A."/>
            <person name="Steindorff A."/>
            <person name="Ohm R.A."/>
            <person name="Martin F."/>
            <person name="Silar P."/>
            <person name="Natvig D.O."/>
            <person name="Lalanne C."/>
            <person name="Gautier V."/>
            <person name="Ament-Velasquez S.L."/>
            <person name="Kruys A."/>
            <person name="Hutchinson M.I."/>
            <person name="Powell A.J."/>
            <person name="Barry K."/>
            <person name="Miller A.N."/>
            <person name="Grigoriev I.V."/>
            <person name="Debuchy R."/>
            <person name="Gladieux P."/>
            <person name="Hiltunen Thoren M."/>
            <person name="Johannesson H."/>
        </authorList>
    </citation>
    <scope>NUCLEOTIDE SEQUENCE [LARGE SCALE GENOMIC DNA]</scope>
    <source>
        <strain evidence="9">CBS 284.82</strain>
    </source>
</reference>
<feature type="compositionally biased region" description="Gly residues" evidence="7">
    <location>
        <begin position="461"/>
        <end position="485"/>
    </location>
</feature>
<dbReference type="GO" id="GO:0000730">
    <property type="term" value="P:DNA recombinase assembly"/>
    <property type="evidence" value="ECO:0007669"/>
    <property type="project" value="InterPro"/>
</dbReference>
<comment type="caution">
    <text evidence="8">The sequence shown here is derived from an EMBL/GenBank/DDBJ whole genome shotgun (WGS) entry which is preliminary data.</text>
</comment>
<evidence type="ECO:0000256" key="5">
    <source>
        <dbReference type="ARBA" id="ARBA00023204"/>
    </source>
</evidence>
<dbReference type="InterPro" id="IPR041247">
    <property type="entry name" value="Rad52_fam"/>
</dbReference>
<keyword evidence="9" id="KW-1185">Reference proteome</keyword>
<sequence length="601" mass="62864">MPAPGDQHTSIPNPFNEPEPCISEYTAQQIATLQSRLEKQLGPEYLSSRAGPSGQKVHYITAEKIISLANEVFGFNGWSSAIRDTQIDFFDEHPQTLKISLGMSVVVRVTLRDGTYHEDVGYGHIENCKGKAAAFEKAKKEGTTDALKRALRHFGNVLGNCIYDKPYLAKVTKIKVPPIKFDESRLHRHPDFAVRKGPAEVAEPKEEKTAPPVRPPPQLPTAESFEDFLGELDEVDFNISDEGHPDEVVLPNSTETESTISNVSNKSNNQAPNGGNNPMHPPARQLARTSSAGNNPPRPAPQTPVQHPPRANTNKFPGAGAQNCGPPPNARPPQQQFNQQNNRPAPQPNNTNQNQNQNQNHNQLPQTHMTPPQTGGHNNNNNNNAGPPPGSETVGFFSGRALKGLTDESIAAGNLALKPGQVFNPRLESPSIPRTPGVDHSATKPLSRSGQHVPGRKTEEGGGNGGGLGGGGGGQQQPAGGGAVGNGAARSGPGPGPGPRPGGGGGGINNMVNPQLDHTRRIGAPGSSSPLGNRGQFRPLTVKRPAAGGDRPNGAGANGGLNGGPNGAGGKRVPLEDVSNAAAGGVGGGGNGGDLKRQRTS</sequence>
<dbReference type="SUPFAM" id="SSF54768">
    <property type="entry name" value="dsRNA-binding domain-like"/>
    <property type="match status" value="1"/>
</dbReference>
<dbReference type="Pfam" id="PF04098">
    <property type="entry name" value="Rad52_Rad22"/>
    <property type="match status" value="1"/>
</dbReference>
<keyword evidence="5" id="KW-0234">DNA repair</keyword>
<dbReference type="GO" id="GO:0005634">
    <property type="term" value="C:nucleus"/>
    <property type="evidence" value="ECO:0007669"/>
    <property type="project" value="InterPro"/>
</dbReference>
<evidence type="ECO:0000256" key="4">
    <source>
        <dbReference type="ARBA" id="ARBA00023172"/>
    </source>
</evidence>
<name>A0AAN6SU60_9PEZI</name>
<evidence type="ECO:0000313" key="8">
    <source>
        <dbReference type="EMBL" id="KAK4042682.1"/>
    </source>
</evidence>
<protein>
    <recommendedName>
        <fullName evidence="6">RAD52 homolog</fullName>
    </recommendedName>
</protein>
<feature type="region of interest" description="Disordered" evidence="7">
    <location>
        <begin position="255"/>
        <end position="397"/>
    </location>
</feature>
<feature type="region of interest" description="Disordered" evidence="7">
    <location>
        <begin position="421"/>
        <end position="601"/>
    </location>
</feature>
<dbReference type="InterPro" id="IPR007232">
    <property type="entry name" value="Rad52_Rad59_Rad22"/>
</dbReference>
<evidence type="ECO:0000256" key="6">
    <source>
        <dbReference type="ARBA" id="ARBA00077224"/>
    </source>
</evidence>
<feature type="compositionally biased region" description="Polar residues" evidence="7">
    <location>
        <begin position="255"/>
        <end position="276"/>
    </location>
</feature>
<keyword evidence="3" id="KW-0238">DNA-binding</keyword>
<dbReference type="GO" id="GO:0003697">
    <property type="term" value="F:single-stranded DNA binding"/>
    <property type="evidence" value="ECO:0007669"/>
    <property type="project" value="UniProtKB-ARBA"/>
</dbReference>
<dbReference type="FunFam" id="3.30.390.80:FF:000001">
    <property type="entry name" value="DNA repair protein RAD52 homolog"/>
    <property type="match status" value="1"/>
</dbReference>
<evidence type="ECO:0000313" key="9">
    <source>
        <dbReference type="Proteomes" id="UP001303115"/>
    </source>
</evidence>
<evidence type="ECO:0000256" key="3">
    <source>
        <dbReference type="ARBA" id="ARBA00023125"/>
    </source>
</evidence>
<evidence type="ECO:0000256" key="7">
    <source>
        <dbReference type="SAM" id="MobiDB-lite"/>
    </source>
</evidence>
<proteinExistence type="inferred from homology"/>
<feature type="compositionally biased region" description="Polar residues" evidence="7">
    <location>
        <begin position="367"/>
        <end position="377"/>
    </location>
</feature>
<feature type="compositionally biased region" description="Low complexity" evidence="7">
    <location>
        <begin position="332"/>
        <end position="366"/>
    </location>
</feature>
<dbReference type="InterPro" id="IPR004585">
    <property type="entry name" value="DNA_recomb/repair_Rad52"/>
</dbReference>
<gene>
    <name evidence="8" type="ORF">C8A01DRAFT_44304</name>
</gene>
<feature type="compositionally biased region" description="Gly residues" evidence="7">
    <location>
        <begin position="584"/>
        <end position="593"/>
    </location>
</feature>
<feature type="compositionally biased region" description="Basic and acidic residues" evidence="7">
    <location>
        <begin position="190"/>
        <end position="209"/>
    </location>
</feature>
<dbReference type="NCBIfam" id="TIGR00607">
    <property type="entry name" value="rad52"/>
    <property type="match status" value="1"/>
</dbReference>
<dbReference type="PANTHER" id="PTHR12132">
    <property type="entry name" value="DNA REPAIR AND RECOMBINATION PROTEIN RAD52, RAD59"/>
    <property type="match status" value="1"/>
</dbReference>
<dbReference type="Gene3D" id="3.30.390.80">
    <property type="entry name" value="DNA repair protein Rad52/59/22"/>
    <property type="match status" value="1"/>
</dbReference>
<evidence type="ECO:0000256" key="2">
    <source>
        <dbReference type="ARBA" id="ARBA00022763"/>
    </source>
</evidence>
<keyword evidence="4" id="KW-0233">DNA recombination</keyword>
<comment type="similarity">
    <text evidence="1">Belongs to the RAD52 family.</text>
</comment>
<keyword evidence="2" id="KW-0227">DNA damage</keyword>